<keyword evidence="2 4" id="KW-0807">Transducer</keyword>
<dbReference type="EMBL" id="WJPM01000007">
    <property type="protein sequence ID" value="MRH75076.1"/>
    <property type="molecule type" value="Genomic_DNA"/>
</dbReference>
<dbReference type="Proteomes" id="UP000439314">
    <property type="component" value="Unassembled WGS sequence"/>
</dbReference>
<dbReference type="Pfam" id="PF18947">
    <property type="entry name" value="HAMP_2"/>
    <property type="match status" value="1"/>
</dbReference>
<feature type="domain" description="Methyl-accepting transducer" evidence="6">
    <location>
        <begin position="444"/>
        <end position="673"/>
    </location>
</feature>
<dbReference type="PROSITE" id="PS50885">
    <property type="entry name" value="HAMP"/>
    <property type="match status" value="2"/>
</dbReference>
<proteinExistence type="inferred from homology"/>
<dbReference type="AlphaFoldDB" id="A0A6N7Q8X9"/>
<dbReference type="Proteomes" id="UP000437931">
    <property type="component" value="Unassembled WGS sequence"/>
</dbReference>
<organism evidence="8 11">
    <name type="scientific">Xanthomonas sontii</name>
    <dbReference type="NCBI Taxonomy" id="2650745"/>
    <lineage>
        <taxon>Bacteria</taxon>
        <taxon>Pseudomonadati</taxon>
        <taxon>Pseudomonadota</taxon>
        <taxon>Gammaproteobacteria</taxon>
        <taxon>Lysobacterales</taxon>
        <taxon>Lysobacteraceae</taxon>
        <taxon>Xanthomonas</taxon>
    </lineage>
</organism>
<reference evidence="10 11" key="1">
    <citation type="submission" date="2019-11" db="EMBL/GenBank/DDBJ databases">
        <title>First report of rice panicle blight caused by Xanthomonas sp. in Iran.</title>
        <authorList>
            <person name="Mirghasempour S.A."/>
            <person name="Huang S."/>
            <person name="Brady C.L."/>
            <person name="Studholme D.J."/>
        </authorList>
    </citation>
    <scope>NUCLEOTIDE SEQUENCE [LARGE SCALE GENOMIC DNA]</scope>
    <source>
        <strain evidence="8 11">ASD011</strain>
        <strain evidence="10">SAM114</strain>
    </source>
</reference>
<dbReference type="Pfam" id="PF00015">
    <property type="entry name" value="MCPsignal"/>
    <property type="match status" value="1"/>
</dbReference>
<name>A0A6N7Q8X9_9XANT</name>
<dbReference type="PRINTS" id="PR00260">
    <property type="entry name" value="CHEMTRNSDUCR"/>
</dbReference>
<evidence type="ECO:0000313" key="8">
    <source>
        <dbReference type="EMBL" id="MRH00744.1"/>
    </source>
</evidence>
<dbReference type="Gene3D" id="1.10.287.950">
    <property type="entry name" value="Methyl-accepting chemotaxis protein"/>
    <property type="match status" value="1"/>
</dbReference>
<dbReference type="RefSeq" id="WP_153751450.1">
    <property type="nucleotide sequence ID" value="NZ_WJPM01000007.1"/>
</dbReference>
<dbReference type="InterPro" id="IPR004090">
    <property type="entry name" value="Chemotax_Me-accpt_rcpt"/>
</dbReference>
<keyword evidence="5" id="KW-1133">Transmembrane helix</keyword>
<keyword evidence="5" id="KW-0472">Membrane</keyword>
<dbReference type="CDD" id="cd06225">
    <property type="entry name" value="HAMP"/>
    <property type="match status" value="1"/>
</dbReference>
<dbReference type="InterPro" id="IPR003660">
    <property type="entry name" value="HAMP_dom"/>
</dbReference>
<evidence type="ECO:0000256" key="1">
    <source>
        <dbReference type="ARBA" id="ARBA00022481"/>
    </source>
</evidence>
<dbReference type="Pfam" id="PF00672">
    <property type="entry name" value="HAMP"/>
    <property type="match status" value="1"/>
</dbReference>
<dbReference type="GO" id="GO:0006935">
    <property type="term" value="P:chemotaxis"/>
    <property type="evidence" value="ECO:0007669"/>
    <property type="project" value="UniProtKB-KW"/>
</dbReference>
<comment type="caution">
    <text evidence="8">The sequence shown here is derived from an EMBL/GenBank/DDBJ whole genome shotgun (WGS) entry which is preliminary data.</text>
</comment>
<dbReference type="InterPro" id="IPR004089">
    <property type="entry name" value="MCPsignal_dom"/>
</dbReference>
<evidence type="ECO:0000313" key="10">
    <source>
        <dbReference type="Proteomes" id="UP000437931"/>
    </source>
</evidence>
<dbReference type="GO" id="GO:0005886">
    <property type="term" value="C:plasma membrane"/>
    <property type="evidence" value="ECO:0007669"/>
    <property type="project" value="TreeGrafter"/>
</dbReference>
<dbReference type="GO" id="GO:0007165">
    <property type="term" value="P:signal transduction"/>
    <property type="evidence" value="ECO:0007669"/>
    <property type="project" value="UniProtKB-KW"/>
</dbReference>
<keyword evidence="5" id="KW-0812">Transmembrane</keyword>
<comment type="similarity">
    <text evidence="3">Belongs to the methyl-accepting chemotaxis (MCP) protein family.</text>
</comment>
<protein>
    <submittedName>
        <fullName evidence="8">HAMP domain-containing protein</fullName>
    </submittedName>
</protein>
<dbReference type="PROSITE" id="PS50111">
    <property type="entry name" value="CHEMOTAXIS_TRANSDUC_2"/>
    <property type="match status" value="1"/>
</dbReference>
<dbReference type="SUPFAM" id="SSF58104">
    <property type="entry name" value="Methyl-accepting chemotaxis protein (MCP) signaling domain"/>
    <property type="match status" value="1"/>
</dbReference>
<evidence type="ECO:0000259" key="6">
    <source>
        <dbReference type="PROSITE" id="PS50111"/>
    </source>
</evidence>
<dbReference type="SMART" id="SM00283">
    <property type="entry name" value="MA"/>
    <property type="match status" value="1"/>
</dbReference>
<evidence type="ECO:0000259" key="7">
    <source>
        <dbReference type="PROSITE" id="PS50885"/>
    </source>
</evidence>
<dbReference type="SMART" id="SM00304">
    <property type="entry name" value="HAMP"/>
    <property type="match status" value="3"/>
</dbReference>
<feature type="domain" description="HAMP" evidence="7">
    <location>
        <begin position="387"/>
        <end position="439"/>
    </location>
</feature>
<dbReference type="SUPFAM" id="SSF158472">
    <property type="entry name" value="HAMP domain-like"/>
    <property type="match status" value="1"/>
</dbReference>
<evidence type="ECO:0000256" key="3">
    <source>
        <dbReference type="ARBA" id="ARBA00029447"/>
    </source>
</evidence>
<feature type="domain" description="HAMP" evidence="7">
    <location>
        <begin position="206"/>
        <end position="258"/>
    </location>
</feature>
<evidence type="ECO:0000313" key="11">
    <source>
        <dbReference type="Proteomes" id="UP000439314"/>
    </source>
</evidence>
<dbReference type="Pfam" id="PF18575">
    <property type="entry name" value="HAMP_N3"/>
    <property type="match status" value="1"/>
</dbReference>
<dbReference type="InterPro" id="IPR041395">
    <property type="entry name" value="McpB_HAMP_3rd"/>
</dbReference>
<accession>A0A6N7Q8X9</accession>
<evidence type="ECO:0000256" key="5">
    <source>
        <dbReference type="SAM" id="Phobius"/>
    </source>
</evidence>
<dbReference type="PANTHER" id="PTHR43531:SF14">
    <property type="entry name" value="METHYL-ACCEPTING CHEMOTAXIS PROTEIN I-RELATED"/>
    <property type="match status" value="1"/>
</dbReference>
<reference evidence="9" key="2">
    <citation type="journal article" date="2020" name="Plant Dis.">
        <title>A Grain Rot of Rice in Iran Caused by a Xanthomonas Strain Closely Related to X. sacchari.</title>
        <authorList>
            <person name="Mirghasempour S.A."/>
            <person name="Huang S."/>
            <person name="Studholme D.J."/>
            <person name="Brady C.L."/>
        </authorList>
    </citation>
    <scope>NUCLEOTIDE SEQUENCE</scope>
    <source>
        <strain evidence="9">SAM114</strain>
    </source>
</reference>
<sequence>MMRRLLSLPLFWKILLPAAVSILCLLGYIGFSTVVFQRNNGHLEAIRDVHFPVLDTMTRNVAALDKIINGLNGAAAAGDMDMLKATAPIASQIHASYQKLQQTDPGNARELARLGKEFDEYYAHAAAVAAAFAQQREPDAAQMEAMAPSLERYRTHLNAMHHSADARFRATVQNAVDSSIAASVGGLIVGVLGALACIAFGWIVARAITRPLRRAIRTAHAVSQGKLDNPIAIDSGDEVGQLLQAMDSMQRQLRRVIQAQTEMGAQHEAGVTSHRIVASEFPGEFGSMVQAGNALVEGHIAVTLRVVELIKRYARGDLSQELEALPGERAVITQSLNDVRRNLLRINGEIKRMAAAAAAGDFTARSDEAAFDFDFRQILVDLNQLMSTADRNLNALSSLLQAVASGDLTGRMHGEFEGVFARMRDDANATVARLTEIVGRIQHSSAAIDAAAAEIAAGNDDLSRRTEQQAASLEETAASMEELTSTVKQNAEYAQQANRLAAGAAAVAVQGGNVVGQVVSTMEGIASSSRRIGDIIGVIDGIAFQTNILALNAAVEAARAGEQGRGFAVVASEVRTLAQRSANAAKEIKGLIDESVERVADGSALVGQAGTTMQEIVASVQRVTDIMGEISAASREQSAGIEQVNTTVAQMDQATQQNAALVEEATASARAMEEEAGQLSQSVALFRLGAPAPAARPAQVSRLAEDTAAASPAVAVEDALDA</sequence>
<evidence type="ECO:0000256" key="2">
    <source>
        <dbReference type="ARBA" id="ARBA00023224"/>
    </source>
</evidence>
<feature type="transmembrane region" description="Helical" evidence="5">
    <location>
        <begin position="180"/>
        <end position="205"/>
    </location>
</feature>
<keyword evidence="10" id="KW-1185">Reference proteome</keyword>
<gene>
    <name evidence="8" type="ORF">GIY21_10620</name>
    <name evidence="9" type="ORF">GIY22_10615</name>
</gene>
<evidence type="ECO:0000313" key="9">
    <source>
        <dbReference type="EMBL" id="MRH75076.1"/>
    </source>
</evidence>
<keyword evidence="1" id="KW-0488">Methylation</keyword>
<evidence type="ECO:0000256" key="4">
    <source>
        <dbReference type="PROSITE-ProRule" id="PRU00284"/>
    </source>
</evidence>
<dbReference type="GO" id="GO:0004888">
    <property type="term" value="F:transmembrane signaling receptor activity"/>
    <property type="evidence" value="ECO:0007669"/>
    <property type="project" value="InterPro"/>
</dbReference>
<dbReference type="FunFam" id="1.10.287.950:FF:000002">
    <property type="entry name" value="Methyl-accepting chemotaxis protein"/>
    <property type="match status" value="1"/>
</dbReference>
<dbReference type="InterPro" id="IPR051310">
    <property type="entry name" value="MCP_chemotaxis"/>
</dbReference>
<dbReference type="Gene3D" id="1.20.120.1530">
    <property type="match status" value="2"/>
</dbReference>
<dbReference type="PANTHER" id="PTHR43531">
    <property type="entry name" value="PROTEIN ICFG"/>
    <property type="match status" value="1"/>
</dbReference>
<dbReference type="EMBL" id="WJPN01000007">
    <property type="protein sequence ID" value="MRH00744.1"/>
    <property type="molecule type" value="Genomic_DNA"/>
</dbReference>
<dbReference type="CDD" id="cd11386">
    <property type="entry name" value="MCP_signal"/>
    <property type="match status" value="1"/>
</dbReference>